<feature type="domain" description="Amidohydrolase-related" evidence="5">
    <location>
        <begin position="318"/>
        <end position="393"/>
    </location>
</feature>
<dbReference type="PIRSF" id="PIRSF001238">
    <property type="entry name" value="IadA"/>
    <property type="match status" value="1"/>
</dbReference>
<dbReference type="SUPFAM" id="SSF51338">
    <property type="entry name" value="Composite domain of metallo-dependent hydrolases"/>
    <property type="match status" value="1"/>
</dbReference>
<dbReference type="InterPro" id="IPR010229">
    <property type="entry name" value="Pept_M38_dipep"/>
</dbReference>
<dbReference type="EMBL" id="CAUYUE010000001">
    <property type="protein sequence ID" value="CAK0736625.1"/>
    <property type="molecule type" value="Genomic_DNA"/>
</dbReference>
<dbReference type="PANTHER" id="PTHR11647">
    <property type="entry name" value="HYDRANTOINASE/DIHYDROPYRIMIDINASE FAMILY MEMBER"/>
    <property type="match status" value="1"/>
</dbReference>
<name>A0AAV1HS45_9CHLO</name>
<dbReference type="Pfam" id="PF01979">
    <property type="entry name" value="Amidohydro_1"/>
    <property type="match status" value="1"/>
</dbReference>
<comment type="catalytic activity">
    <reaction evidence="3">
        <text>5,6-dihydrouracil + H2O = 3-(carbamoylamino)propanoate + H(+)</text>
        <dbReference type="Rhea" id="RHEA:16121"/>
        <dbReference type="ChEBI" id="CHEBI:11892"/>
        <dbReference type="ChEBI" id="CHEBI:15377"/>
        <dbReference type="ChEBI" id="CHEBI:15378"/>
        <dbReference type="ChEBI" id="CHEBI:15901"/>
        <dbReference type="EC" id="3.5.2.2"/>
    </reaction>
</comment>
<dbReference type="EC" id="3.5.2.2" evidence="4"/>
<dbReference type="Gene3D" id="2.30.40.10">
    <property type="entry name" value="Urease, subunit C, domain 1"/>
    <property type="match status" value="1"/>
</dbReference>
<dbReference type="InterPro" id="IPR011059">
    <property type="entry name" value="Metal-dep_hydrolase_composite"/>
</dbReference>
<organism evidence="6 7">
    <name type="scientific">Coccomyxa viridis</name>
    <dbReference type="NCBI Taxonomy" id="1274662"/>
    <lineage>
        <taxon>Eukaryota</taxon>
        <taxon>Viridiplantae</taxon>
        <taxon>Chlorophyta</taxon>
        <taxon>core chlorophytes</taxon>
        <taxon>Trebouxiophyceae</taxon>
        <taxon>Trebouxiophyceae incertae sedis</taxon>
        <taxon>Coccomyxaceae</taxon>
        <taxon>Coccomyxa</taxon>
    </lineage>
</organism>
<keyword evidence="7" id="KW-1185">Reference proteome</keyword>
<dbReference type="GO" id="GO:0004157">
    <property type="term" value="F:dihydropyrimidinase activity"/>
    <property type="evidence" value="ECO:0007669"/>
    <property type="project" value="UniProtKB-EC"/>
</dbReference>
<dbReference type="InterPro" id="IPR050378">
    <property type="entry name" value="Metallo-dep_Hydrolases_sf"/>
</dbReference>
<reference evidence="6 7" key="1">
    <citation type="submission" date="2023-10" db="EMBL/GenBank/DDBJ databases">
        <authorList>
            <person name="Maclean D."/>
            <person name="Macfadyen A."/>
        </authorList>
    </citation>
    <scope>NUCLEOTIDE SEQUENCE [LARGE SCALE GENOMIC DNA]</scope>
</reference>
<dbReference type="Proteomes" id="UP001314263">
    <property type="component" value="Unassembled WGS sequence"/>
</dbReference>
<accession>A0AAV1HS45</accession>
<evidence type="ECO:0000256" key="1">
    <source>
        <dbReference type="ARBA" id="ARBA00001947"/>
    </source>
</evidence>
<dbReference type="SUPFAM" id="SSF51556">
    <property type="entry name" value="Metallo-dependent hydrolases"/>
    <property type="match status" value="1"/>
</dbReference>
<comment type="similarity">
    <text evidence="2">Belongs to the metallo-dependent hydrolases superfamily. Hydantoinase/dihydropyrimidinase family.</text>
</comment>
<dbReference type="GO" id="GO:0008798">
    <property type="term" value="F:beta-aspartyl-peptidase activity"/>
    <property type="evidence" value="ECO:0007669"/>
    <property type="project" value="InterPro"/>
</dbReference>
<evidence type="ECO:0000256" key="3">
    <source>
        <dbReference type="ARBA" id="ARBA00036696"/>
    </source>
</evidence>
<dbReference type="AlphaFoldDB" id="A0AAV1HS45"/>
<evidence type="ECO:0000259" key="5">
    <source>
        <dbReference type="Pfam" id="PF01979"/>
    </source>
</evidence>
<proteinExistence type="inferred from homology"/>
<evidence type="ECO:0000313" key="7">
    <source>
        <dbReference type="Proteomes" id="UP001314263"/>
    </source>
</evidence>
<sequence length="417" mass="44591">MTGEASKLWLLKGFAQAYGLQPEGPSPTAILVGGGQILAFLDNEKQIAGAESMSDDVCVLDVPGCILTPGLVDLHVHIIGGGGEAGPSSCTPSSQLSDFLDAGITTVVGVLGTDCVTRRQESLVSKCRALNDDGITAYHWAGSYRVPPATITGSIQGDLCLVESCIGVGEIAVSDHRSSAPTPHELARIASEARVGGMLGGKAGLVHVHMGTGMTQLQPLQNAIEISDVPITQFLPTHMERNPSLVNAAKSWIDQGGYVDFTAGSKALDAVSQLLLAAPRQQEKYLRHCSISSDSFGSLPVFDARGQLVKYEVAEPKELLRCMQQLLLQSRNTAGPQDRHMSLLRYLSLFTSNPAAQLKLPQKGQIAVGCDADILVLDATTYELRYVFAKGKLMRTPDWVMGGAFERGDRIRPRKLQ</sequence>
<dbReference type="InterPro" id="IPR006680">
    <property type="entry name" value="Amidohydro-rel"/>
</dbReference>
<comment type="cofactor">
    <cofactor evidence="1">
        <name>Zn(2+)</name>
        <dbReference type="ChEBI" id="CHEBI:29105"/>
    </cofactor>
</comment>
<dbReference type="PANTHER" id="PTHR11647:SF1">
    <property type="entry name" value="COLLAPSIN RESPONSE MEDIATOR PROTEIN"/>
    <property type="match status" value="1"/>
</dbReference>
<evidence type="ECO:0000256" key="2">
    <source>
        <dbReference type="ARBA" id="ARBA00008829"/>
    </source>
</evidence>
<comment type="caution">
    <text evidence="6">The sequence shown here is derived from an EMBL/GenBank/DDBJ whole genome shotgun (WGS) entry which is preliminary data.</text>
</comment>
<evidence type="ECO:0000256" key="4">
    <source>
        <dbReference type="ARBA" id="ARBA00039113"/>
    </source>
</evidence>
<dbReference type="NCBIfam" id="TIGR01975">
    <property type="entry name" value="isoAsp_dipep"/>
    <property type="match status" value="1"/>
</dbReference>
<protein>
    <recommendedName>
        <fullName evidence="4">dihydropyrimidinase</fullName>
        <ecNumber evidence="4">3.5.2.2</ecNumber>
    </recommendedName>
</protein>
<evidence type="ECO:0000313" key="6">
    <source>
        <dbReference type="EMBL" id="CAK0736625.1"/>
    </source>
</evidence>
<dbReference type="InterPro" id="IPR032466">
    <property type="entry name" value="Metal_Hydrolase"/>
</dbReference>
<gene>
    <name evidence="6" type="ORF">CVIRNUC_000776</name>
</gene>
<dbReference type="Gene3D" id="3.20.20.140">
    <property type="entry name" value="Metal-dependent hydrolases"/>
    <property type="match status" value="1"/>
</dbReference>